<dbReference type="InterPro" id="IPR012386">
    <property type="entry name" value="Cyclic-nucl_3Pdiesterase"/>
</dbReference>
<gene>
    <name evidence="1" type="ORF">METZ01_LOCUS1394</name>
</gene>
<evidence type="ECO:0000313" key="1">
    <source>
        <dbReference type="EMBL" id="SUZ48540.1"/>
    </source>
</evidence>
<name>A0A381N1P9_9ZZZZ</name>
<protein>
    <recommendedName>
        <fullName evidence="2">Phosphoesterase HXTX domain-containing protein</fullName>
    </recommendedName>
</protein>
<dbReference type="Gene3D" id="3.90.1140.10">
    <property type="entry name" value="Cyclic phosphodiesterase"/>
    <property type="match status" value="1"/>
</dbReference>
<dbReference type="EMBL" id="UINC01000073">
    <property type="protein sequence ID" value="SUZ48540.1"/>
    <property type="molecule type" value="Genomic_DNA"/>
</dbReference>
<dbReference type="Pfam" id="PF13563">
    <property type="entry name" value="2_5_RNA_ligase2"/>
    <property type="match status" value="1"/>
</dbReference>
<dbReference type="InterPro" id="IPR009097">
    <property type="entry name" value="Cyclic_Pdiesterase"/>
</dbReference>
<reference evidence="1" key="1">
    <citation type="submission" date="2018-05" db="EMBL/GenBank/DDBJ databases">
        <authorList>
            <person name="Lanie J.A."/>
            <person name="Ng W.-L."/>
            <person name="Kazmierczak K.M."/>
            <person name="Andrzejewski T.M."/>
            <person name="Davidsen T.M."/>
            <person name="Wayne K.J."/>
            <person name="Tettelin H."/>
            <person name="Glass J.I."/>
            <person name="Rusch D."/>
            <person name="Podicherti R."/>
            <person name="Tsui H.-C.T."/>
            <person name="Winkler M.E."/>
        </authorList>
    </citation>
    <scope>NUCLEOTIDE SEQUENCE</scope>
</reference>
<dbReference type="GO" id="GO:0004113">
    <property type="term" value="F:2',3'-cyclic-nucleotide 3'-phosphodiesterase activity"/>
    <property type="evidence" value="ECO:0007669"/>
    <property type="project" value="TreeGrafter"/>
</dbReference>
<dbReference type="PANTHER" id="PTHR28141:SF1">
    <property type="entry name" value="2',3'-CYCLIC-NUCLEOTIDE 3'-PHOSPHODIESTERASE"/>
    <property type="match status" value="1"/>
</dbReference>
<dbReference type="SUPFAM" id="SSF55144">
    <property type="entry name" value="LigT-like"/>
    <property type="match status" value="1"/>
</dbReference>
<dbReference type="GO" id="GO:0009187">
    <property type="term" value="P:cyclic nucleotide metabolic process"/>
    <property type="evidence" value="ECO:0007669"/>
    <property type="project" value="TreeGrafter"/>
</dbReference>
<organism evidence="1">
    <name type="scientific">marine metagenome</name>
    <dbReference type="NCBI Taxonomy" id="408172"/>
    <lineage>
        <taxon>unclassified sequences</taxon>
        <taxon>metagenomes</taxon>
        <taxon>ecological metagenomes</taxon>
    </lineage>
</organism>
<evidence type="ECO:0008006" key="2">
    <source>
        <dbReference type="Google" id="ProtNLM"/>
    </source>
</evidence>
<dbReference type="AlphaFoldDB" id="A0A381N1P9"/>
<accession>A0A381N1P9</accession>
<sequence>MNSLGKDSLLTLWAIPKKEEVPLFLEAKRLIDNKLNGPSFPIHMTLAGQFDLNSLKVKNLEEEITNRISPIEISYKGYGMKDYFFQAFYVKVDLKQDLQSIRSKICDIVKIEDEEFMPHLSLYYGKKTFEEKQFLLTELPEIEGSFTAETFYLVSFDPKNIEWKILNSIHLKGV</sequence>
<proteinExistence type="predicted"/>
<dbReference type="PANTHER" id="PTHR28141">
    <property type="entry name" value="2',3'-CYCLIC-NUCLEOTIDE 3'-PHOSPHODIESTERASE"/>
    <property type="match status" value="1"/>
</dbReference>